<dbReference type="EMBL" id="AP018203">
    <property type="protein sequence ID" value="BAY58085.1"/>
    <property type="molecule type" value="Genomic_DNA"/>
</dbReference>
<reference evidence="1 2" key="1">
    <citation type="submission" date="2017-06" db="EMBL/GenBank/DDBJ databases">
        <title>Genome sequencing of cyanobaciteial culture collection at National Institute for Environmental Studies (NIES).</title>
        <authorList>
            <person name="Hirose Y."/>
            <person name="Shimura Y."/>
            <person name="Fujisawa T."/>
            <person name="Nakamura Y."/>
            <person name="Kawachi M."/>
        </authorList>
    </citation>
    <scope>NUCLEOTIDE SEQUENCE [LARGE SCALE GENOMIC DNA]</scope>
    <source>
        <strain evidence="1 2">NIES-2135</strain>
    </source>
</reference>
<keyword evidence="2" id="KW-1185">Reference proteome</keyword>
<name>A0A1Z4JMU3_LEPBY</name>
<dbReference type="AlphaFoldDB" id="A0A1Z4JMU3"/>
<evidence type="ECO:0000313" key="1">
    <source>
        <dbReference type="EMBL" id="BAY58085.1"/>
    </source>
</evidence>
<dbReference type="Proteomes" id="UP000217895">
    <property type="component" value="Chromosome"/>
</dbReference>
<accession>A0A1Z4JMU3</accession>
<proteinExistence type="predicted"/>
<organism evidence="1 2">
    <name type="scientific">Leptolyngbya boryana NIES-2135</name>
    <dbReference type="NCBI Taxonomy" id="1973484"/>
    <lineage>
        <taxon>Bacteria</taxon>
        <taxon>Bacillati</taxon>
        <taxon>Cyanobacteriota</taxon>
        <taxon>Cyanophyceae</taxon>
        <taxon>Leptolyngbyales</taxon>
        <taxon>Leptolyngbyaceae</taxon>
        <taxon>Leptolyngbya group</taxon>
        <taxon>Leptolyngbya</taxon>
    </lineage>
</organism>
<protein>
    <submittedName>
        <fullName evidence="1">Uncharacterized protein</fullName>
    </submittedName>
</protein>
<sequence>MTYLGQHIEITEQDSGWIGVWWHEGGMIQLGFFLNAPDAWQAVTELIQRDLAVRCLLGVLDEWRDHDQIDDIEYALGVNSLVEFVLA</sequence>
<evidence type="ECO:0000313" key="2">
    <source>
        <dbReference type="Proteomes" id="UP000217895"/>
    </source>
</evidence>
<gene>
    <name evidence="1" type="ORF">NIES2135_49580</name>
</gene>